<sequence length="75" mass="7678">MEGHDPLALARLPACSGAALGRNGNAPPPVKGGSYGCIGVPHAPSFHSFLVIEAALPVKGGCYGSYIGIHPWHCK</sequence>
<name>A0A5A5T7J1_9CHLR</name>
<accession>A0A5A5T7J1</accession>
<evidence type="ECO:0000313" key="1">
    <source>
        <dbReference type="EMBL" id="GCF07225.1"/>
    </source>
</evidence>
<gene>
    <name evidence="1" type="ORF">KDI_07890</name>
</gene>
<dbReference type="AlphaFoldDB" id="A0A5A5T7J1"/>
<reference evidence="1 2" key="1">
    <citation type="submission" date="2019-01" db="EMBL/GenBank/DDBJ databases">
        <title>Draft genome sequence of Dictyobacter sp. Uno17.</title>
        <authorList>
            <person name="Wang C.M."/>
            <person name="Zheng Y."/>
            <person name="Sakai Y."/>
            <person name="Abe K."/>
            <person name="Yokota A."/>
            <person name="Yabe S."/>
        </authorList>
    </citation>
    <scope>NUCLEOTIDE SEQUENCE [LARGE SCALE GENOMIC DNA]</scope>
    <source>
        <strain evidence="1 2">Uno17</strain>
    </source>
</reference>
<comment type="caution">
    <text evidence="1">The sequence shown here is derived from an EMBL/GenBank/DDBJ whole genome shotgun (WGS) entry which is preliminary data.</text>
</comment>
<evidence type="ECO:0000313" key="2">
    <source>
        <dbReference type="Proteomes" id="UP000322530"/>
    </source>
</evidence>
<dbReference type="Proteomes" id="UP000322530">
    <property type="component" value="Unassembled WGS sequence"/>
</dbReference>
<organism evidence="1 2">
    <name type="scientific">Dictyobacter arantiisoli</name>
    <dbReference type="NCBI Taxonomy" id="2014874"/>
    <lineage>
        <taxon>Bacteria</taxon>
        <taxon>Bacillati</taxon>
        <taxon>Chloroflexota</taxon>
        <taxon>Ktedonobacteria</taxon>
        <taxon>Ktedonobacterales</taxon>
        <taxon>Dictyobacteraceae</taxon>
        <taxon>Dictyobacter</taxon>
    </lineage>
</organism>
<proteinExistence type="predicted"/>
<keyword evidence="2" id="KW-1185">Reference proteome</keyword>
<protein>
    <submittedName>
        <fullName evidence="1">Uncharacterized protein</fullName>
    </submittedName>
</protein>
<dbReference type="EMBL" id="BIXY01000007">
    <property type="protein sequence ID" value="GCF07225.1"/>
    <property type="molecule type" value="Genomic_DNA"/>
</dbReference>